<protein>
    <recommendedName>
        <fullName evidence="4">Retrotransposon gag domain-containing protein</fullName>
    </recommendedName>
</protein>
<reference evidence="2" key="1">
    <citation type="submission" date="2018-05" db="EMBL/GenBank/DDBJ databases">
        <title>Draft genome of Mucuna pruriens seed.</title>
        <authorList>
            <person name="Nnadi N.E."/>
            <person name="Vos R."/>
            <person name="Hasami M.H."/>
            <person name="Devisetty U.K."/>
            <person name="Aguiy J.C."/>
        </authorList>
    </citation>
    <scope>NUCLEOTIDE SEQUENCE [LARGE SCALE GENOMIC DNA]</scope>
    <source>
        <strain evidence="2">JCA_2017</strain>
    </source>
</reference>
<dbReference type="OrthoDB" id="785668at2759"/>
<feature type="compositionally biased region" description="Basic and acidic residues" evidence="1">
    <location>
        <begin position="163"/>
        <end position="184"/>
    </location>
</feature>
<feature type="region of interest" description="Disordered" evidence="1">
    <location>
        <begin position="159"/>
        <end position="208"/>
    </location>
</feature>
<evidence type="ECO:0000313" key="2">
    <source>
        <dbReference type="EMBL" id="RDY13638.1"/>
    </source>
</evidence>
<dbReference type="AlphaFoldDB" id="A0A371IF41"/>
<feature type="non-terminal residue" evidence="2">
    <location>
        <position position="287"/>
    </location>
</feature>
<evidence type="ECO:0000313" key="3">
    <source>
        <dbReference type="Proteomes" id="UP000257109"/>
    </source>
</evidence>
<organism evidence="2 3">
    <name type="scientific">Mucuna pruriens</name>
    <name type="common">Velvet bean</name>
    <name type="synonym">Dolichos pruriens</name>
    <dbReference type="NCBI Taxonomy" id="157652"/>
    <lineage>
        <taxon>Eukaryota</taxon>
        <taxon>Viridiplantae</taxon>
        <taxon>Streptophyta</taxon>
        <taxon>Embryophyta</taxon>
        <taxon>Tracheophyta</taxon>
        <taxon>Spermatophyta</taxon>
        <taxon>Magnoliopsida</taxon>
        <taxon>eudicotyledons</taxon>
        <taxon>Gunneridae</taxon>
        <taxon>Pentapetalae</taxon>
        <taxon>rosids</taxon>
        <taxon>fabids</taxon>
        <taxon>Fabales</taxon>
        <taxon>Fabaceae</taxon>
        <taxon>Papilionoideae</taxon>
        <taxon>50 kb inversion clade</taxon>
        <taxon>NPAAA clade</taxon>
        <taxon>indigoferoid/millettioid clade</taxon>
        <taxon>Phaseoleae</taxon>
        <taxon>Mucuna</taxon>
    </lineage>
</organism>
<comment type="caution">
    <text evidence="2">The sequence shown here is derived from an EMBL/GenBank/DDBJ whole genome shotgun (WGS) entry which is preliminary data.</text>
</comment>
<dbReference type="EMBL" id="QJKJ01000238">
    <property type="protein sequence ID" value="RDY13638.1"/>
    <property type="molecule type" value="Genomic_DNA"/>
</dbReference>
<proteinExistence type="predicted"/>
<accession>A0A371IF41</accession>
<keyword evidence="3" id="KW-1185">Reference proteome</keyword>
<name>A0A371IF41_MUCPR</name>
<sequence>MVLPPSDEAPLLSSYTTWKYKMGNISRGFGKLGRASSTYLRAKAHFRTIFLASVVSVANFPSQLPLPTYFAKSSVYGAINLKIGQTKYCWKVLNPVCLLSAPKLLPKVMSCKGQGKGHLNTSRKMQQNEELHESLGELQENLLRFNWISLTANTQSVNSKIETLSKGKEEKPKIASMHESEGRYGGDNVNESSGERRRNSQSSMGERREGDLNEYVDWELMLYQIVSSFDLHDHKMARLVTLEFCGYALVWWNQVLEEIRSDKRGPFEGWRDLKCLMRKRFVPSSYI</sequence>
<dbReference type="Proteomes" id="UP000257109">
    <property type="component" value="Unassembled WGS sequence"/>
</dbReference>
<evidence type="ECO:0000256" key="1">
    <source>
        <dbReference type="SAM" id="MobiDB-lite"/>
    </source>
</evidence>
<evidence type="ECO:0008006" key="4">
    <source>
        <dbReference type="Google" id="ProtNLM"/>
    </source>
</evidence>
<gene>
    <name evidence="2" type="ORF">CR513_01396</name>
</gene>